<gene>
    <name evidence="1" type="ORF">SEPMUDRAFT_22490</name>
</gene>
<evidence type="ECO:0000313" key="2">
    <source>
        <dbReference type="Proteomes" id="UP000016931"/>
    </source>
</evidence>
<dbReference type="AlphaFoldDB" id="M3CNJ1"/>
<keyword evidence="2" id="KW-1185">Reference proteome</keyword>
<dbReference type="STRING" id="692275.M3CNJ1"/>
<dbReference type="OrthoDB" id="5375264at2759"/>
<evidence type="ECO:0000313" key="1">
    <source>
        <dbReference type="EMBL" id="EMF15348.1"/>
    </source>
</evidence>
<dbReference type="EMBL" id="KB456261">
    <property type="protein sequence ID" value="EMF15348.1"/>
    <property type="molecule type" value="Genomic_DNA"/>
</dbReference>
<dbReference type="Proteomes" id="UP000016931">
    <property type="component" value="Unassembled WGS sequence"/>
</dbReference>
<feature type="non-terminal residue" evidence="1">
    <location>
        <position position="160"/>
    </location>
</feature>
<dbReference type="HOGENOM" id="CLU_089680_1_0_1"/>
<reference evidence="1 2" key="1">
    <citation type="journal article" date="2012" name="PLoS Pathog.">
        <title>Diverse lifestyles and strategies of plant pathogenesis encoded in the genomes of eighteen Dothideomycetes fungi.</title>
        <authorList>
            <person name="Ohm R.A."/>
            <person name="Feau N."/>
            <person name="Henrissat B."/>
            <person name="Schoch C.L."/>
            <person name="Horwitz B.A."/>
            <person name="Barry K.W."/>
            <person name="Condon B.J."/>
            <person name="Copeland A.C."/>
            <person name="Dhillon B."/>
            <person name="Glaser F."/>
            <person name="Hesse C.N."/>
            <person name="Kosti I."/>
            <person name="LaButti K."/>
            <person name="Lindquist E.A."/>
            <person name="Lucas S."/>
            <person name="Salamov A.A."/>
            <person name="Bradshaw R.E."/>
            <person name="Ciuffetti L."/>
            <person name="Hamelin R.C."/>
            <person name="Kema G.H.J."/>
            <person name="Lawrence C."/>
            <person name="Scott J.A."/>
            <person name="Spatafora J.W."/>
            <person name="Turgeon B.G."/>
            <person name="de Wit P.J.G.M."/>
            <person name="Zhong S."/>
            <person name="Goodwin S.B."/>
            <person name="Grigoriev I.V."/>
        </authorList>
    </citation>
    <scope>NUCLEOTIDE SEQUENCE [LARGE SCALE GENOMIC DNA]</scope>
    <source>
        <strain evidence="1 2">SO2202</strain>
    </source>
</reference>
<organism evidence="1 2">
    <name type="scientific">Sphaerulina musiva (strain SO2202)</name>
    <name type="common">Poplar stem canker fungus</name>
    <name type="synonym">Septoria musiva</name>
    <dbReference type="NCBI Taxonomy" id="692275"/>
    <lineage>
        <taxon>Eukaryota</taxon>
        <taxon>Fungi</taxon>
        <taxon>Dikarya</taxon>
        <taxon>Ascomycota</taxon>
        <taxon>Pezizomycotina</taxon>
        <taxon>Dothideomycetes</taxon>
        <taxon>Dothideomycetidae</taxon>
        <taxon>Mycosphaerellales</taxon>
        <taxon>Mycosphaerellaceae</taxon>
        <taxon>Sphaerulina</taxon>
    </lineage>
</organism>
<sequence>KGKGKEKAAATPDAVSNAVVDTLPPQQKKKRQFKGKTTAARLIPRTYESCDEADRMLVSWRDEKKDWGPIKAEWKRLTGEATAQSTLPNRYARIKTNFAILNEEDNALLIQTKREIEDSFQAQKWTLIANLLVSKGGADHTALPIILQRQWKKLMTKGGA</sequence>
<dbReference type="RefSeq" id="XP_016763469.1">
    <property type="nucleotide sequence ID" value="XM_016908355.1"/>
</dbReference>
<dbReference type="GeneID" id="27905492"/>
<protein>
    <submittedName>
        <fullName evidence="1">Uncharacterized protein</fullName>
    </submittedName>
</protein>
<dbReference type="eggNOG" id="ENOG502SZT9">
    <property type="taxonomic scope" value="Eukaryota"/>
</dbReference>
<proteinExistence type="predicted"/>
<accession>M3CNJ1</accession>
<name>M3CNJ1_SPHMS</name>
<feature type="non-terminal residue" evidence="1">
    <location>
        <position position="1"/>
    </location>
</feature>